<keyword evidence="3 7" id="KW-0479">Metal-binding</keyword>
<dbReference type="PATRIC" id="fig|1122169.6.peg.553"/>
<dbReference type="InterPro" id="IPR024079">
    <property type="entry name" value="MetalloPept_cat_dom_sf"/>
</dbReference>
<dbReference type="GO" id="GO:0046872">
    <property type="term" value="F:metal ion binding"/>
    <property type="evidence" value="ECO:0007669"/>
    <property type="project" value="UniProtKB-UniRule"/>
</dbReference>
<proteinExistence type="inferred from homology"/>
<dbReference type="Gene3D" id="1.10.1370.10">
    <property type="entry name" value="Neurolysin, domain 3"/>
    <property type="match status" value="1"/>
</dbReference>
<comment type="cofactor">
    <cofactor evidence="7">
        <name>Zn(2+)</name>
        <dbReference type="ChEBI" id="CHEBI:29105"/>
    </cofactor>
    <text evidence="7">Binds 1 zinc ion.</text>
</comment>
<evidence type="ECO:0000259" key="9">
    <source>
        <dbReference type="Pfam" id="PF19310"/>
    </source>
</evidence>
<dbReference type="AlphaFoldDB" id="A0A0W0Z7M3"/>
<evidence type="ECO:0000256" key="1">
    <source>
        <dbReference type="ARBA" id="ARBA00006040"/>
    </source>
</evidence>
<evidence type="ECO:0000256" key="4">
    <source>
        <dbReference type="ARBA" id="ARBA00022801"/>
    </source>
</evidence>
<dbReference type="GO" id="GO:0006508">
    <property type="term" value="P:proteolysis"/>
    <property type="evidence" value="ECO:0007669"/>
    <property type="project" value="UniProtKB-KW"/>
</dbReference>
<dbReference type="GO" id="GO:0004222">
    <property type="term" value="F:metalloendopeptidase activity"/>
    <property type="evidence" value="ECO:0007669"/>
    <property type="project" value="UniProtKB-EC"/>
</dbReference>
<evidence type="ECO:0000313" key="10">
    <source>
        <dbReference type="EMBL" id="KTD65114.1"/>
    </source>
</evidence>
<feature type="domain" description="Oligopeptidase A N-terminal" evidence="9">
    <location>
        <begin position="17"/>
        <end position="137"/>
    </location>
</feature>
<dbReference type="Pfam" id="PF19310">
    <property type="entry name" value="TOP_N"/>
    <property type="match status" value="1"/>
</dbReference>
<evidence type="ECO:0000256" key="7">
    <source>
        <dbReference type="RuleBase" id="RU003435"/>
    </source>
</evidence>
<evidence type="ECO:0000256" key="5">
    <source>
        <dbReference type="ARBA" id="ARBA00022833"/>
    </source>
</evidence>
<dbReference type="EC" id="3.4.24.70" evidence="10"/>
<keyword evidence="5 7" id="KW-0862">Zinc</keyword>
<dbReference type="Gene3D" id="3.40.390.10">
    <property type="entry name" value="Collagenase (Catalytic Domain)"/>
    <property type="match status" value="1"/>
</dbReference>
<evidence type="ECO:0000256" key="2">
    <source>
        <dbReference type="ARBA" id="ARBA00022670"/>
    </source>
</evidence>
<dbReference type="GO" id="GO:0006518">
    <property type="term" value="P:peptide metabolic process"/>
    <property type="evidence" value="ECO:0007669"/>
    <property type="project" value="TreeGrafter"/>
</dbReference>
<evidence type="ECO:0000256" key="3">
    <source>
        <dbReference type="ARBA" id="ARBA00022723"/>
    </source>
</evidence>
<name>A0A0W0Z7M3_9GAMM</name>
<comment type="similarity">
    <text evidence="1 7">Belongs to the peptidase M3 family.</text>
</comment>
<dbReference type="InterPro" id="IPR045666">
    <property type="entry name" value="OpdA_N"/>
</dbReference>
<dbReference type="SUPFAM" id="SSF55486">
    <property type="entry name" value="Metalloproteases ('zincins'), catalytic domain"/>
    <property type="match status" value="1"/>
</dbReference>
<evidence type="ECO:0000256" key="6">
    <source>
        <dbReference type="ARBA" id="ARBA00023049"/>
    </source>
</evidence>
<sequence length="697" mass="80683">MLQPEKFKKIVANLAGLEQELMKQIAALEEMSAPPTFTALMLPLEEIINHLDTIYWAAEQLNNLNNSKETRLTFKNVVTAYERIKTRMYQSTRLYELMKRLEAATEYQDLDQEQKTLLNMWIDKAERQGTHFDSETRQKFNGLLRELNHLSSEYNENIRYAKRTLKIRFDDTVDTKGIPDELLERARVNANAPNNVGFSFDLSITTILALLTNAEDRAIREKTYKVFQTYASEFDDTDGSHDNGEVIKWILKYRQELANLFNKKHFLDLTAYKRSLDDKQINEILEHIGALLKTPYANEIKQLEALAKELGIESIEPWDMWYLRDKLRERTFQFNEEATRSFFELHHTLNCIFETVGDLYQLEFIPFEVNNSWHEDVLGFKIIDKSSQVCGTIYLDLFERPNKTEAGYASQVQTRFASARSELQESACVVSTDFNPKNSNGEAFLSISEVKDLLHELGHALHYSVGMTHYPSTGDSDNYKCDTIEVPSILLEYLLRNPGFLKKLARNHDTSESFSDEQVEQFLKSQSFGMAEVMLTQMIYSLYDIAIHQSSVDNFHELFNELRAKFLPLESWRDSRRPNTFDHYFEIGSFEQGYAGIYSAYPIGDIVAASLFKELSDNPEKWLLLKEKFLRQGACGGSYSDIQHLIGYQVDGTAYLETTCNLVTDKPFTDEGFGFFKGKSVEQREVNNNEDNQQKRL</sequence>
<evidence type="ECO:0000313" key="11">
    <source>
        <dbReference type="Proteomes" id="UP000054600"/>
    </source>
</evidence>
<keyword evidence="4 7" id="KW-0378">Hydrolase</keyword>
<comment type="caution">
    <text evidence="10">The sequence shown here is derived from an EMBL/GenBank/DDBJ whole genome shotgun (WGS) entry which is preliminary data.</text>
</comment>
<keyword evidence="6 7" id="KW-0482">Metalloprotease</keyword>
<dbReference type="InterPro" id="IPR024077">
    <property type="entry name" value="Neurolysin/TOP_dom2"/>
</dbReference>
<keyword evidence="11" id="KW-1185">Reference proteome</keyword>
<dbReference type="InterPro" id="IPR001567">
    <property type="entry name" value="Pept_M3A_M3B_dom"/>
</dbReference>
<dbReference type="eggNOG" id="COG0339">
    <property type="taxonomic scope" value="Bacteria"/>
</dbReference>
<dbReference type="InterPro" id="IPR045090">
    <property type="entry name" value="Pept_M3A_M3B"/>
</dbReference>
<organism evidence="10 11">
    <name type="scientific">Legionella shakespearei DSM 23087</name>
    <dbReference type="NCBI Taxonomy" id="1122169"/>
    <lineage>
        <taxon>Bacteria</taxon>
        <taxon>Pseudomonadati</taxon>
        <taxon>Pseudomonadota</taxon>
        <taxon>Gammaproteobacteria</taxon>
        <taxon>Legionellales</taxon>
        <taxon>Legionellaceae</taxon>
        <taxon>Legionella</taxon>
    </lineage>
</organism>
<dbReference type="Proteomes" id="UP000054600">
    <property type="component" value="Unassembled WGS sequence"/>
</dbReference>
<dbReference type="PANTHER" id="PTHR11804:SF84">
    <property type="entry name" value="SACCHAROLYSIN"/>
    <property type="match status" value="1"/>
</dbReference>
<reference evidence="10 11" key="1">
    <citation type="submission" date="2015-11" db="EMBL/GenBank/DDBJ databases">
        <title>Genomic analysis of 38 Legionella species identifies large and diverse effector repertoires.</title>
        <authorList>
            <person name="Burstein D."/>
            <person name="Amaro F."/>
            <person name="Zusman T."/>
            <person name="Lifshitz Z."/>
            <person name="Cohen O."/>
            <person name="Gilbert J.A."/>
            <person name="Pupko T."/>
            <person name="Shuman H.A."/>
            <person name="Segal G."/>
        </authorList>
    </citation>
    <scope>NUCLEOTIDE SEQUENCE [LARGE SCALE GENOMIC DNA]</scope>
    <source>
        <strain evidence="10 11">ATCC 49655</strain>
    </source>
</reference>
<gene>
    <name evidence="10" type="primary">prlC</name>
    <name evidence="10" type="ORF">Lsha_0483</name>
</gene>
<accession>A0A0W0Z7M3</accession>
<protein>
    <submittedName>
        <fullName evidence="10">Oligopeptidase A</fullName>
        <ecNumber evidence="10">3.4.24.70</ecNumber>
    </submittedName>
</protein>
<feature type="domain" description="Peptidase M3A/M3B catalytic" evidence="8">
    <location>
        <begin position="211"/>
        <end position="633"/>
    </location>
</feature>
<dbReference type="Pfam" id="PF01432">
    <property type="entry name" value="Peptidase_M3"/>
    <property type="match status" value="1"/>
</dbReference>
<dbReference type="PANTHER" id="PTHR11804">
    <property type="entry name" value="PROTEASE M3 THIMET OLIGOPEPTIDASE-RELATED"/>
    <property type="match status" value="1"/>
</dbReference>
<keyword evidence="2 7" id="KW-0645">Protease</keyword>
<evidence type="ECO:0000259" key="8">
    <source>
        <dbReference type="Pfam" id="PF01432"/>
    </source>
</evidence>
<dbReference type="EMBL" id="LNYW01000016">
    <property type="protein sequence ID" value="KTD65114.1"/>
    <property type="molecule type" value="Genomic_DNA"/>
</dbReference>